<dbReference type="SUPFAM" id="SSF51735">
    <property type="entry name" value="NAD(P)-binding Rossmann-fold domains"/>
    <property type="match status" value="1"/>
</dbReference>
<evidence type="ECO:0000259" key="1">
    <source>
        <dbReference type="SMART" id="SM00881"/>
    </source>
</evidence>
<dbReference type="RefSeq" id="WP_366923580.1">
    <property type="nucleotide sequence ID" value="NZ_CP121694.1"/>
</dbReference>
<dbReference type="InterPro" id="IPR003781">
    <property type="entry name" value="CoA-bd"/>
</dbReference>
<dbReference type="PANTHER" id="PTHR33303:SF2">
    <property type="entry name" value="COA-BINDING DOMAIN-CONTAINING PROTEIN"/>
    <property type="match status" value="1"/>
</dbReference>
<evidence type="ECO:0000313" key="3">
    <source>
        <dbReference type="Proteomes" id="UP001329915"/>
    </source>
</evidence>
<dbReference type="Proteomes" id="UP001329915">
    <property type="component" value="Chromosome"/>
</dbReference>
<dbReference type="SMART" id="SM00881">
    <property type="entry name" value="CoA_binding"/>
    <property type="match status" value="1"/>
</dbReference>
<feature type="domain" description="CoA-binding" evidence="1">
    <location>
        <begin position="2"/>
        <end position="97"/>
    </location>
</feature>
<dbReference type="InterPro" id="IPR036291">
    <property type="entry name" value="NAD(P)-bd_dom_sf"/>
</dbReference>
<dbReference type="PANTHER" id="PTHR33303">
    <property type="entry name" value="CYTOPLASMIC PROTEIN-RELATED"/>
    <property type="match status" value="1"/>
</dbReference>
<keyword evidence="3" id="KW-1185">Reference proteome</keyword>
<dbReference type="Pfam" id="PF13380">
    <property type="entry name" value="CoA_binding_2"/>
    <property type="match status" value="1"/>
</dbReference>
<evidence type="ECO:0000313" key="2">
    <source>
        <dbReference type="EMBL" id="WRO20694.1"/>
    </source>
</evidence>
<dbReference type="AlphaFoldDB" id="A0AAU0UIS7"/>
<proteinExistence type="predicted"/>
<name>A0AAU0UIS7_9FIRM</name>
<dbReference type="KEGG" id="dbc:MFMK1_000483"/>
<dbReference type="EMBL" id="CP121694">
    <property type="protein sequence ID" value="WRO20694.1"/>
    <property type="molecule type" value="Genomic_DNA"/>
</dbReference>
<organism evidence="2 3">
    <name type="scientific">Metallumcola ferriviriculae</name>
    <dbReference type="NCBI Taxonomy" id="3039180"/>
    <lineage>
        <taxon>Bacteria</taxon>
        <taxon>Bacillati</taxon>
        <taxon>Bacillota</taxon>
        <taxon>Clostridia</taxon>
        <taxon>Neomoorellales</taxon>
        <taxon>Desulfitibacteraceae</taxon>
        <taxon>Metallumcola</taxon>
    </lineage>
</organism>
<gene>
    <name evidence="2" type="ORF">MFMK1_000483</name>
</gene>
<protein>
    <submittedName>
        <fullName evidence="2">CoA-binding protein</fullName>
    </submittedName>
</protein>
<accession>A0AAU0UIS7</accession>
<dbReference type="Gene3D" id="3.40.50.720">
    <property type="entry name" value="NAD(P)-binding Rossmann-like Domain"/>
    <property type="match status" value="1"/>
</dbReference>
<sequence>MNWKEIKNIAVVGLSDKPERASNRVAKYLQEQGYKVIPVNPTAANILGETSYPSVAEIPKEIVVDVVDVFRKSTVVPEIAEQAIDRGASVLWLQEGVINNDAAKKAEAAGMEVIMDKCIMKEHRKDVG</sequence>
<reference evidence="2 3" key="1">
    <citation type="submission" date="2023-04" db="EMBL/GenBank/DDBJ databases">
        <authorList>
            <person name="Hsu D."/>
        </authorList>
    </citation>
    <scope>NUCLEOTIDE SEQUENCE [LARGE SCALE GENOMIC DNA]</scope>
    <source>
        <strain evidence="2 3">MK1</strain>
    </source>
</reference>